<accession>A0AAW0NCW4</accession>
<feature type="region of interest" description="Disordered" evidence="1">
    <location>
        <begin position="1"/>
        <end position="28"/>
    </location>
</feature>
<dbReference type="Proteomes" id="UP001460270">
    <property type="component" value="Unassembled WGS sequence"/>
</dbReference>
<reference evidence="3" key="1">
    <citation type="submission" date="2024-04" db="EMBL/GenBank/DDBJ databases">
        <title>Salinicola lusitanus LLJ914,a marine bacterium isolated from the Okinawa Trough.</title>
        <authorList>
            <person name="Li J."/>
        </authorList>
    </citation>
    <scope>NUCLEOTIDE SEQUENCE [LARGE SCALE GENOMIC DNA]</scope>
</reference>
<protein>
    <submittedName>
        <fullName evidence="2">Uncharacterized protein</fullName>
    </submittedName>
</protein>
<proteinExistence type="predicted"/>
<sequence length="95" mass="9890">MAAAAVAERGVGPGSSAPCTRPGSSPAAGAVTADYSVLVVVGALQTPGVLELVLRQIDSELFVRSIMVRFTCCTSEDLYNRSIWCICLVTATLVK</sequence>
<dbReference type="AlphaFoldDB" id="A0AAW0NCW4"/>
<comment type="caution">
    <text evidence="2">The sequence shown here is derived from an EMBL/GenBank/DDBJ whole genome shotgun (WGS) entry which is preliminary data.</text>
</comment>
<evidence type="ECO:0000313" key="3">
    <source>
        <dbReference type="Proteomes" id="UP001460270"/>
    </source>
</evidence>
<organism evidence="2 3">
    <name type="scientific">Mugilogobius chulae</name>
    <name type="common">yellowstripe goby</name>
    <dbReference type="NCBI Taxonomy" id="88201"/>
    <lineage>
        <taxon>Eukaryota</taxon>
        <taxon>Metazoa</taxon>
        <taxon>Chordata</taxon>
        <taxon>Craniata</taxon>
        <taxon>Vertebrata</taxon>
        <taxon>Euteleostomi</taxon>
        <taxon>Actinopterygii</taxon>
        <taxon>Neopterygii</taxon>
        <taxon>Teleostei</taxon>
        <taxon>Neoteleostei</taxon>
        <taxon>Acanthomorphata</taxon>
        <taxon>Gobiaria</taxon>
        <taxon>Gobiiformes</taxon>
        <taxon>Gobioidei</taxon>
        <taxon>Gobiidae</taxon>
        <taxon>Gobionellinae</taxon>
        <taxon>Mugilogobius</taxon>
    </lineage>
</organism>
<keyword evidence="3" id="KW-1185">Reference proteome</keyword>
<evidence type="ECO:0000256" key="1">
    <source>
        <dbReference type="SAM" id="MobiDB-lite"/>
    </source>
</evidence>
<name>A0AAW0NCW4_9GOBI</name>
<dbReference type="EMBL" id="JBBPFD010000018">
    <property type="protein sequence ID" value="KAK7889131.1"/>
    <property type="molecule type" value="Genomic_DNA"/>
</dbReference>
<gene>
    <name evidence="2" type="ORF">WMY93_024691</name>
</gene>
<evidence type="ECO:0000313" key="2">
    <source>
        <dbReference type="EMBL" id="KAK7889131.1"/>
    </source>
</evidence>